<evidence type="ECO:0000256" key="6">
    <source>
        <dbReference type="ARBA" id="ARBA00022840"/>
    </source>
</evidence>
<dbReference type="NCBIfam" id="NF008979">
    <property type="entry name" value="PRK12325.1"/>
    <property type="match status" value="1"/>
</dbReference>
<comment type="subunit">
    <text evidence="2 10">Homodimer.</text>
</comment>
<dbReference type="InterPro" id="IPR050062">
    <property type="entry name" value="Pro-tRNA_synthetase"/>
</dbReference>
<dbReference type="InterPro" id="IPR045864">
    <property type="entry name" value="aa-tRNA-synth_II/BPL/LPL"/>
</dbReference>
<dbReference type="InterPro" id="IPR004500">
    <property type="entry name" value="Pro-tRNA-synth_IIa_bac-type"/>
</dbReference>
<accession>A0ABV7MDD8</accession>
<dbReference type="HAMAP" id="MF_01570">
    <property type="entry name" value="Pro_tRNA_synth_type2"/>
    <property type="match status" value="1"/>
</dbReference>
<dbReference type="Pfam" id="PF00587">
    <property type="entry name" value="tRNA-synt_2b"/>
    <property type="match status" value="1"/>
</dbReference>
<evidence type="ECO:0000256" key="4">
    <source>
        <dbReference type="ARBA" id="ARBA00022598"/>
    </source>
</evidence>
<dbReference type="Proteomes" id="UP001595607">
    <property type="component" value="Unassembled WGS sequence"/>
</dbReference>
<dbReference type="InterPro" id="IPR004154">
    <property type="entry name" value="Anticodon-bd"/>
</dbReference>
<keyword evidence="7 10" id="KW-0648">Protein biosynthesis</keyword>
<keyword evidence="5 10" id="KW-0547">Nucleotide-binding</keyword>
<reference evidence="13" key="1">
    <citation type="journal article" date="2019" name="Int. J. Syst. Evol. Microbiol.">
        <title>The Global Catalogue of Microorganisms (GCM) 10K type strain sequencing project: providing services to taxonomists for standard genome sequencing and annotation.</title>
        <authorList>
            <consortium name="The Broad Institute Genomics Platform"/>
            <consortium name="The Broad Institute Genome Sequencing Center for Infectious Disease"/>
            <person name="Wu L."/>
            <person name="Ma J."/>
        </authorList>
    </citation>
    <scope>NUCLEOTIDE SEQUENCE [LARGE SCALE GENOMIC DNA]</scope>
    <source>
        <strain evidence="13">KCTC 22245</strain>
    </source>
</reference>
<dbReference type="InterPro" id="IPR002316">
    <property type="entry name" value="Pro-tRNA-ligase_IIa"/>
</dbReference>
<dbReference type="InterPro" id="IPR044140">
    <property type="entry name" value="ProRS_anticodon_short"/>
</dbReference>
<keyword evidence="8 10" id="KW-0030">Aminoacyl-tRNA synthetase</keyword>
<keyword evidence="6 10" id="KW-0067">ATP-binding</keyword>
<evidence type="ECO:0000259" key="11">
    <source>
        <dbReference type="PROSITE" id="PS50862"/>
    </source>
</evidence>
<dbReference type="InterPro" id="IPR023716">
    <property type="entry name" value="Prolyl-tRNA_ligase_IIa_type2"/>
</dbReference>
<dbReference type="NCBIfam" id="TIGR00409">
    <property type="entry name" value="proS_fam_II"/>
    <property type="match status" value="1"/>
</dbReference>
<evidence type="ECO:0000256" key="7">
    <source>
        <dbReference type="ARBA" id="ARBA00022917"/>
    </source>
</evidence>
<dbReference type="InterPro" id="IPR006195">
    <property type="entry name" value="aa-tRNA-synth_II"/>
</dbReference>
<dbReference type="RefSeq" id="WP_189576112.1">
    <property type="nucleotide sequence ID" value="NZ_BMXU01000002.1"/>
</dbReference>
<dbReference type="InterPro" id="IPR033730">
    <property type="entry name" value="ProRS_core_prok"/>
</dbReference>
<dbReference type="InterPro" id="IPR036621">
    <property type="entry name" value="Anticodon-bd_dom_sf"/>
</dbReference>
<dbReference type="SUPFAM" id="SSF55681">
    <property type="entry name" value="Class II aaRS and biotin synthetases"/>
    <property type="match status" value="1"/>
</dbReference>
<evidence type="ECO:0000256" key="8">
    <source>
        <dbReference type="ARBA" id="ARBA00023146"/>
    </source>
</evidence>
<dbReference type="Pfam" id="PF03129">
    <property type="entry name" value="HGTP_anticodon"/>
    <property type="match status" value="1"/>
</dbReference>
<dbReference type="CDD" id="cd00779">
    <property type="entry name" value="ProRS_core_prok"/>
    <property type="match status" value="1"/>
</dbReference>
<comment type="caution">
    <text evidence="12">The sequence shown here is derived from an EMBL/GenBank/DDBJ whole genome shotgun (WGS) entry which is preliminary data.</text>
</comment>
<evidence type="ECO:0000313" key="13">
    <source>
        <dbReference type="Proteomes" id="UP001595607"/>
    </source>
</evidence>
<sequence length="449" mass="50432">MRLSRFYLPTLKETPGEAQIASHRFMLRAGMVRQQAAGIYAWLPLGLRVLKKIERIVREEQERAGAIELLMPTIQPASLWEESGRFDAYGPEMLRIKDRHDRDMLFGPTNEEMITDIVRSSIKSYKQLPKMLYHIQWKFRDELRPRFGVMRGREFLMKDTYSFDASPDDARKSYLKMFAAYLRTFRRMGLETVPVKADSGPIGGDLTHEFVVLAENGESDVFMDKALIGKPVPDAGTDFDGDLEGIFSDWTSLYAGTDEVHDEEAWSKVPEDRRLSLRGIEVGHIFCFGTKYSAPMRARVQNAEGKEVDMEMGSYGIGVSRLVGALIEAHHDEDGPKWPMSVAPFHVGLINLRAGDEATDKACAEIEAALEAAGVEVLYDDTADRAGEKFARMDLCGLPHQLVVGPRGLGQGEVEWKDRATGEKSNLKLDEAANRIASLVKTELDRLAQ</sequence>
<feature type="domain" description="Aminoacyl-transfer RNA synthetases class-II family profile" evidence="11">
    <location>
        <begin position="38"/>
        <end position="339"/>
    </location>
</feature>
<protein>
    <recommendedName>
        <fullName evidence="10">Proline--tRNA ligase</fullName>
        <ecNumber evidence="10">6.1.1.15</ecNumber>
    </recommendedName>
    <alternativeName>
        <fullName evidence="10">Prolyl-tRNA synthetase</fullName>
        <shortName evidence="10">ProRS</shortName>
    </alternativeName>
</protein>
<evidence type="ECO:0000313" key="12">
    <source>
        <dbReference type="EMBL" id="MFC3303489.1"/>
    </source>
</evidence>
<dbReference type="PANTHER" id="PTHR42753">
    <property type="entry name" value="MITOCHONDRIAL RIBOSOME PROTEIN L39/PROLYL-TRNA LIGASE FAMILY MEMBER"/>
    <property type="match status" value="1"/>
</dbReference>
<keyword evidence="3 10" id="KW-0963">Cytoplasm</keyword>
<evidence type="ECO:0000256" key="2">
    <source>
        <dbReference type="ARBA" id="ARBA00011738"/>
    </source>
</evidence>
<keyword evidence="4 10" id="KW-0436">Ligase</keyword>
<comment type="function">
    <text evidence="10">Catalyzes the attachment of proline to tRNA(Pro) in a two-step reaction: proline is first activated by ATP to form Pro-AMP and then transferred to the acceptor end of tRNA(Pro).</text>
</comment>
<evidence type="ECO:0000256" key="9">
    <source>
        <dbReference type="ARBA" id="ARBA00047671"/>
    </source>
</evidence>
<dbReference type="SUPFAM" id="SSF52954">
    <property type="entry name" value="Class II aaRS ABD-related"/>
    <property type="match status" value="1"/>
</dbReference>
<gene>
    <name evidence="10 12" type="primary">proS</name>
    <name evidence="12" type="ORF">ACFONP_12185</name>
</gene>
<dbReference type="CDD" id="cd00861">
    <property type="entry name" value="ProRS_anticodon_short"/>
    <property type="match status" value="1"/>
</dbReference>
<dbReference type="EC" id="6.1.1.15" evidence="10"/>
<organism evidence="12 13">
    <name type="scientific">Parvularcula lutaonensis</name>
    <dbReference type="NCBI Taxonomy" id="491923"/>
    <lineage>
        <taxon>Bacteria</taxon>
        <taxon>Pseudomonadati</taxon>
        <taxon>Pseudomonadota</taxon>
        <taxon>Alphaproteobacteria</taxon>
        <taxon>Parvularculales</taxon>
        <taxon>Parvularculaceae</taxon>
        <taxon>Parvularcula</taxon>
    </lineage>
</organism>
<dbReference type="GO" id="GO:0004827">
    <property type="term" value="F:proline-tRNA ligase activity"/>
    <property type="evidence" value="ECO:0007669"/>
    <property type="project" value="UniProtKB-EC"/>
</dbReference>
<keyword evidence="13" id="KW-1185">Reference proteome</keyword>
<comment type="similarity">
    <text evidence="10">Belongs to the class-II aminoacyl-tRNA synthetase family. ProS type 2 subfamily.</text>
</comment>
<proteinExistence type="inferred from homology"/>
<evidence type="ECO:0000256" key="10">
    <source>
        <dbReference type="HAMAP-Rule" id="MF_01570"/>
    </source>
</evidence>
<dbReference type="InterPro" id="IPR002314">
    <property type="entry name" value="aa-tRNA-synt_IIb"/>
</dbReference>
<dbReference type="PROSITE" id="PS50862">
    <property type="entry name" value="AA_TRNA_LIGASE_II"/>
    <property type="match status" value="1"/>
</dbReference>
<dbReference type="PANTHER" id="PTHR42753:SF2">
    <property type="entry name" value="PROLINE--TRNA LIGASE"/>
    <property type="match status" value="1"/>
</dbReference>
<evidence type="ECO:0000256" key="5">
    <source>
        <dbReference type="ARBA" id="ARBA00022741"/>
    </source>
</evidence>
<dbReference type="Gene3D" id="3.40.50.800">
    <property type="entry name" value="Anticodon-binding domain"/>
    <property type="match status" value="1"/>
</dbReference>
<dbReference type="Gene3D" id="3.30.930.10">
    <property type="entry name" value="Bira Bifunctional Protein, Domain 2"/>
    <property type="match status" value="1"/>
</dbReference>
<name>A0ABV7MDD8_9PROT</name>
<evidence type="ECO:0000256" key="1">
    <source>
        <dbReference type="ARBA" id="ARBA00004496"/>
    </source>
</evidence>
<dbReference type="PRINTS" id="PR01046">
    <property type="entry name" value="TRNASYNTHPRO"/>
</dbReference>
<comment type="catalytic activity">
    <reaction evidence="9 10">
        <text>tRNA(Pro) + L-proline + ATP = L-prolyl-tRNA(Pro) + AMP + diphosphate</text>
        <dbReference type="Rhea" id="RHEA:14305"/>
        <dbReference type="Rhea" id="RHEA-COMP:9700"/>
        <dbReference type="Rhea" id="RHEA-COMP:9702"/>
        <dbReference type="ChEBI" id="CHEBI:30616"/>
        <dbReference type="ChEBI" id="CHEBI:33019"/>
        <dbReference type="ChEBI" id="CHEBI:60039"/>
        <dbReference type="ChEBI" id="CHEBI:78442"/>
        <dbReference type="ChEBI" id="CHEBI:78532"/>
        <dbReference type="ChEBI" id="CHEBI:456215"/>
        <dbReference type="EC" id="6.1.1.15"/>
    </reaction>
</comment>
<dbReference type="EMBL" id="JBHRVA010000003">
    <property type="protein sequence ID" value="MFC3303489.1"/>
    <property type="molecule type" value="Genomic_DNA"/>
</dbReference>
<comment type="subcellular location">
    <subcellularLocation>
        <location evidence="1 10">Cytoplasm</location>
    </subcellularLocation>
</comment>
<evidence type="ECO:0000256" key="3">
    <source>
        <dbReference type="ARBA" id="ARBA00022490"/>
    </source>
</evidence>